<keyword evidence="1" id="KW-0472">Membrane</keyword>
<feature type="transmembrane region" description="Helical" evidence="1">
    <location>
        <begin position="55"/>
        <end position="76"/>
    </location>
</feature>
<keyword evidence="3" id="KW-1185">Reference proteome</keyword>
<feature type="transmembrane region" description="Helical" evidence="1">
    <location>
        <begin position="133"/>
        <end position="153"/>
    </location>
</feature>
<evidence type="ECO:0000256" key="1">
    <source>
        <dbReference type="SAM" id="Phobius"/>
    </source>
</evidence>
<feature type="transmembrane region" description="Helical" evidence="1">
    <location>
        <begin position="82"/>
        <end position="102"/>
    </location>
</feature>
<organism evidence="2 3">
    <name type="scientific">Lacibacterium aquatile</name>
    <dbReference type="NCBI Taxonomy" id="1168082"/>
    <lineage>
        <taxon>Bacteria</taxon>
        <taxon>Pseudomonadati</taxon>
        <taxon>Pseudomonadota</taxon>
        <taxon>Alphaproteobacteria</taxon>
        <taxon>Rhodospirillales</taxon>
        <taxon>Rhodospirillaceae</taxon>
    </lineage>
</organism>
<proteinExistence type="predicted"/>
<sequence length="159" mass="17461">MTLDPYFLLKTLHILSSTLLFGTGIGTAFHMWATHLRGDVRAIASTAKNVVLADWLFTTTSGIVQPLSGIGLILIAGHDPHASWLLVTYGIYIVAGACWLVVVKLQMDVARIAQVSVAADTPLPSAYFKAMRLWFWLGWPAFIGLVGVFYLMVAKPDLW</sequence>
<dbReference type="Pfam" id="PF10027">
    <property type="entry name" value="DUF2269"/>
    <property type="match status" value="1"/>
</dbReference>
<accession>A0ABW5DU82</accession>
<keyword evidence="1" id="KW-0812">Transmembrane</keyword>
<dbReference type="Proteomes" id="UP001597295">
    <property type="component" value="Unassembled WGS sequence"/>
</dbReference>
<reference evidence="3" key="1">
    <citation type="journal article" date="2019" name="Int. J. Syst. Evol. Microbiol.">
        <title>The Global Catalogue of Microorganisms (GCM) 10K type strain sequencing project: providing services to taxonomists for standard genome sequencing and annotation.</title>
        <authorList>
            <consortium name="The Broad Institute Genomics Platform"/>
            <consortium name="The Broad Institute Genome Sequencing Center for Infectious Disease"/>
            <person name="Wu L."/>
            <person name="Ma J."/>
        </authorList>
    </citation>
    <scope>NUCLEOTIDE SEQUENCE [LARGE SCALE GENOMIC DNA]</scope>
    <source>
        <strain evidence="3">CGMCC 1.19062</strain>
    </source>
</reference>
<evidence type="ECO:0000313" key="2">
    <source>
        <dbReference type="EMBL" id="MFD2264632.1"/>
    </source>
</evidence>
<gene>
    <name evidence="2" type="ORF">ACFSM5_17135</name>
</gene>
<dbReference type="InterPro" id="IPR018729">
    <property type="entry name" value="DUF2269_transmembrane"/>
</dbReference>
<dbReference type="RefSeq" id="WP_379877743.1">
    <property type="nucleotide sequence ID" value="NZ_JBHUIP010000014.1"/>
</dbReference>
<protein>
    <submittedName>
        <fullName evidence="2">DUF2269 family protein</fullName>
    </submittedName>
</protein>
<comment type="caution">
    <text evidence="2">The sequence shown here is derived from an EMBL/GenBank/DDBJ whole genome shotgun (WGS) entry which is preliminary data.</text>
</comment>
<keyword evidence="1" id="KW-1133">Transmembrane helix</keyword>
<evidence type="ECO:0000313" key="3">
    <source>
        <dbReference type="Proteomes" id="UP001597295"/>
    </source>
</evidence>
<feature type="transmembrane region" description="Helical" evidence="1">
    <location>
        <begin position="12"/>
        <end position="34"/>
    </location>
</feature>
<dbReference type="EMBL" id="JBHUIP010000014">
    <property type="protein sequence ID" value="MFD2264632.1"/>
    <property type="molecule type" value="Genomic_DNA"/>
</dbReference>
<name>A0ABW5DU82_9PROT</name>